<dbReference type="EMBL" id="LOIC01000063">
    <property type="protein sequence ID" value="OCA54631.1"/>
    <property type="molecule type" value="Genomic_DNA"/>
</dbReference>
<dbReference type="AlphaFoldDB" id="A0A1B8YHP9"/>
<dbReference type="Proteomes" id="UP000092665">
    <property type="component" value="Unassembled WGS sequence"/>
</dbReference>
<evidence type="ECO:0000313" key="2">
    <source>
        <dbReference type="Proteomes" id="UP000092665"/>
    </source>
</evidence>
<comment type="caution">
    <text evidence="1">The sequence shown here is derived from an EMBL/GenBank/DDBJ whole genome shotgun (WGS) entry which is preliminary data.</text>
</comment>
<proteinExistence type="predicted"/>
<evidence type="ECO:0000313" key="1">
    <source>
        <dbReference type="EMBL" id="OCA54631.1"/>
    </source>
</evidence>
<accession>A0A1B8YHP9</accession>
<keyword evidence="2" id="KW-1185">Reference proteome</keyword>
<reference evidence="2" key="1">
    <citation type="submission" date="2015-11" db="EMBL/GenBank/DDBJ databases">
        <authorList>
            <person name="Tobias N.J."/>
            <person name="Mishra B."/>
            <person name="Gupta D.K."/>
            <person name="Thines M."/>
            <person name="Stinear T.P."/>
            <person name="Bode H.B."/>
        </authorList>
    </citation>
    <scope>NUCLEOTIDE SEQUENCE [LARGE SCALE GENOMIC DNA]</scope>
    <source>
        <strain evidence="2">PB45.5</strain>
    </source>
</reference>
<sequence length="72" mass="8183">MMSDYLDKLAVLERIELIAKVGNSGICTSRERQIAFDWIAELAEQVRKEIISNVKTKRPLSSGSELRSRANF</sequence>
<gene>
    <name evidence="1" type="ORF">Phpb_02272</name>
</gene>
<dbReference type="RefSeq" id="WP_065390421.1">
    <property type="nucleotide sequence ID" value="NZ_CAWMQN010000063.1"/>
</dbReference>
<protein>
    <submittedName>
        <fullName evidence="1">Uncharacterized protein</fullName>
    </submittedName>
</protein>
<organism evidence="1 2">
    <name type="scientific">Photorhabdus namnaonensis</name>
    <dbReference type="NCBI Taxonomy" id="1851568"/>
    <lineage>
        <taxon>Bacteria</taxon>
        <taxon>Pseudomonadati</taxon>
        <taxon>Pseudomonadota</taxon>
        <taxon>Gammaproteobacteria</taxon>
        <taxon>Enterobacterales</taxon>
        <taxon>Morganellaceae</taxon>
        <taxon>Photorhabdus</taxon>
    </lineage>
</organism>
<name>A0A1B8YHP9_9GAMM</name>